<keyword evidence="2" id="KW-1185">Reference proteome</keyword>
<protein>
    <submittedName>
        <fullName evidence="1">Uncharacterized protein</fullName>
    </submittedName>
</protein>
<dbReference type="Proteomes" id="UP000275078">
    <property type="component" value="Unassembled WGS sequence"/>
</dbReference>
<dbReference type="AlphaFoldDB" id="A0A3N4ILQ9"/>
<sequence length="183" mass="20919">MAMKRSTYTIIPNPEKQTNVAAMLRRQGISLEDYRSVLDEAIKKGPSEKFSRWPKEPGAEVREVAVSGTVHATTIVQGKELRDMPHLTVRITFSIPKQEDATIVCHIYVPENGKNPQKMPLPAECKEVIRVVESKYYINNRQATRDEIKKGYAAYNDKMKAATGEEQWSTIVPNLFQRSRKKR</sequence>
<accession>A0A3N4ILQ9</accession>
<dbReference type="EMBL" id="ML119650">
    <property type="protein sequence ID" value="RPA86347.1"/>
    <property type="molecule type" value="Genomic_DNA"/>
</dbReference>
<evidence type="ECO:0000313" key="2">
    <source>
        <dbReference type="Proteomes" id="UP000275078"/>
    </source>
</evidence>
<name>A0A3N4ILQ9_ASCIM</name>
<gene>
    <name evidence="1" type="ORF">BJ508DRAFT_322007</name>
</gene>
<proteinExistence type="predicted"/>
<reference evidence="1 2" key="1">
    <citation type="journal article" date="2018" name="Nat. Ecol. Evol.">
        <title>Pezizomycetes genomes reveal the molecular basis of ectomycorrhizal truffle lifestyle.</title>
        <authorList>
            <person name="Murat C."/>
            <person name="Payen T."/>
            <person name="Noel B."/>
            <person name="Kuo A."/>
            <person name="Morin E."/>
            <person name="Chen J."/>
            <person name="Kohler A."/>
            <person name="Krizsan K."/>
            <person name="Balestrini R."/>
            <person name="Da Silva C."/>
            <person name="Montanini B."/>
            <person name="Hainaut M."/>
            <person name="Levati E."/>
            <person name="Barry K.W."/>
            <person name="Belfiori B."/>
            <person name="Cichocki N."/>
            <person name="Clum A."/>
            <person name="Dockter R.B."/>
            <person name="Fauchery L."/>
            <person name="Guy J."/>
            <person name="Iotti M."/>
            <person name="Le Tacon F."/>
            <person name="Lindquist E.A."/>
            <person name="Lipzen A."/>
            <person name="Malagnac F."/>
            <person name="Mello A."/>
            <person name="Molinier V."/>
            <person name="Miyauchi S."/>
            <person name="Poulain J."/>
            <person name="Riccioni C."/>
            <person name="Rubini A."/>
            <person name="Sitrit Y."/>
            <person name="Splivallo R."/>
            <person name="Traeger S."/>
            <person name="Wang M."/>
            <person name="Zifcakova L."/>
            <person name="Wipf D."/>
            <person name="Zambonelli A."/>
            <person name="Paolocci F."/>
            <person name="Nowrousian M."/>
            <person name="Ottonello S."/>
            <person name="Baldrian P."/>
            <person name="Spatafora J.W."/>
            <person name="Henrissat B."/>
            <person name="Nagy L.G."/>
            <person name="Aury J.M."/>
            <person name="Wincker P."/>
            <person name="Grigoriev I.V."/>
            <person name="Bonfante P."/>
            <person name="Martin F.M."/>
        </authorList>
    </citation>
    <scope>NUCLEOTIDE SEQUENCE [LARGE SCALE GENOMIC DNA]</scope>
    <source>
        <strain evidence="1 2">RN42</strain>
    </source>
</reference>
<evidence type="ECO:0000313" key="1">
    <source>
        <dbReference type="EMBL" id="RPA86347.1"/>
    </source>
</evidence>
<organism evidence="1 2">
    <name type="scientific">Ascobolus immersus RN42</name>
    <dbReference type="NCBI Taxonomy" id="1160509"/>
    <lineage>
        <taxon>Eukaryota</taxon>
        <taxon>Fungi</taxon>
        <taxon>Dikarya</taxon>
        <taxon>Ascomycota</taxon>
        <taxon>Pezizomycotina</taxon>
        <taxon>Pezizomycetes</taxon>
        <taxon>Pezizales</taxon>
        <taxon>Ascobolaceae</taxon>
        <taxon>Ascobolus</taxon>
    </lineage>
</organism>